<name>S6GBC1_ANAPH</name>
<gene>
    <name evidence="1" type="ORF">CRT38_04507</name>
</gene>
<reference evidence="1 2" key="1">
    <citation type="submission" date="2013-03" db="EMBL/GenBank/DDBJ databases">
        <title>Genome sequence of Anaplasma phagocytophilum strain CRT38.</title>
        <authorList>
            <person name="Felsheim R.F."/>
            <person name="Kurtti T.J."/>
            <person name="Munderloh U.G."/>
        </authorList>
    </citation>
    <scope>NUCLEOTIDE SEQUENCE [LARGE SCALE GENOMIC DNA]</scope>
    <source>
        <strain evidence="1 2">CRT38</strain>
    </source>
</reference>
<organism evidence="1 2">
    <name type="scientific">Anaplasma phagocytophilum str. CRT38</name>
    <dbReference type="NCBI Taxonomy" id="1269275"/>
    <lineage>
        <taxon>Bacteria</taxon>
        <taxon>Pseudomonadati</taxon>
        <taxon>Pseudomonadota</taxon>
        <taxon>Alphaproteobacteria</taxon>
        <taxon>Rickettsiales</taxon>
        <taxon>Anaplasmataceae</taxon>
        <taxon>Anaplasma</taxon>
        <taxon>phagocytophilum group</taxon>
    </lineage>
</organism>
<comment type="caution">
    <text evidence="1">The sequence shown here is derived from an EMBL/GenBank/DDBJ whole genome shotgun (WGS) entry which is preliminary data.</text>
</comment>
<accession>S6GBC1</accession>
<dbReference type="EMBL" id="APHI01000002">
    <property type="protein sequence ID" value="EOA62499.1"/>
    <property type="molecule type" value="Genomic_DNA"/>
</dbReference>
<evidence type="ECO:0000313" key="1">
    <source>
        <dbReference type="EMBL" id="EOA62499.1"/>
    </source>
</evidence>
<proteinExistence type="predicted"/>
<dbReference type="Proteomes" id="UP000053165">
    <property type="component" value="Unassembled WGS sequence"/>
</dbReference>
<protein>
    <submittedName>
        <fullName evidence="1">Uncharacterized protein</fullName>
    </submittedName>
</protein>
<sequence>MTEQWIEKVQSDENYRYRAHGRVTHKGHRKLPRLWIISQDNHHVLFEMIVKISRNVVGEITLAFDEIRACDILAQKHAN</sequence>
<dbReference type="AlphaFoldDB" id="S6GBC1"/>
<evidence type="ECO:0000313" key="2">
    <source>
        <dbReference type="Proteomes" id="UP000053165"/>
    </source>
</evidence>